<feature type="transmembrane region" description="Helical" evidence="2">
    <location>
        <begin position="101"/>
        <end position="123"/>
    </location>
</feature>
<evidence type="ECO:0000256" key="2">
    <source>
        <dbReference type="SAM" id="Phobius"/>
    </source>
</evidence>
<gene>
    <name evidence="3" type="ORF">P280DRAFT_552162</name>
</gene>
<proteinExistence type="predicted"/>
<evidence type="ECO:0000256" key="1">
    <source>
        <dbReference type="SAM" id="MobiDB-lite"/>
    </source>
</evidence>
<keyword evidence="4" id="KW-1185">Reference proteome</keyword>
<protein>
    <submittedName>
        <fullName evidence="3">Uncharacterized protein</fullName>
    </submittedName>
</protein>
<organism evidence="3 4">
    <name type="scientific">Massarina eburnea CBS 473.64</name>
    <dbReference type="NCBI Taxonomy" id="1395130"/>
    <lineage>
        <taxon>Eukaryota</taxon>
        <taxon>Fungi</taxon>
        <taxon>Dikarya</taxon>
        <taxon>Ascomycota</taxon>
        <taxon>Pezizomycotina</taxon>
        <taxon>Dothideomycetes</taxon>
        <taxon>Pleosporomycetidae</taxon>
        <taxon>Pleosporales</taxon>
        <taxon>Massarineae</taxon>
        <taxon>Massarinaceae</taxon>
        <taxon>Massarina</taxon>
    </lineage>
</organism>
<keyword evidence="2" id="KW-0472">Membrane</keyword>
<sequence>MSIRTVTYGTPPFPTSPIMLTTLLTLPHNTLISIESTLLVSPHITVIEIDSTLSPTSTPTFPLSASTNLAASLSVPASTSMPPALSPTYPTANGGVPKSTLIGITIGVFFGTLSITVAIVLAYKFGKRRAQQNTSARADRESGSTNVVLPRAEIDGMSIQELEAPQPVYMQELPEKPEQ</sequence>
<dbReference type="AlphaFoldDB" id="A0A6A6RPH9"/>
<dbReference type="Proteomes" id="UP000799753">
    <property type="component" value="Unassembled WGS sequence"/>
</dbReference>
<keyword evidence="2" id="KW-0812">Transmembrane</keyword>
<feature type="region of interest" description="Disordered" evidence="1">
    <location>
        <begin position="158"/>
        <end position="179"/>
    </location>
</feature>
<name>A0A6A6RPH9_9PLEO</name>
<accession>A0A6A6RPH9</accession>
<evidence type="ECO:0000313" key="3">
    <source>
        <dbReference type="EMBL" id="KAF2637489.1"/>
    </source>
</evidence>
<evidence type="ECO:0000313" key="4">
    <source>
        <dbReference type="Proteomes" id="UP000799753"/>
    </source>
</evidence>
<keyword evidence="2" id="KW-1133">Transmembrane helix</keyword>
<reference evidence="3" key="1">
    <citation type="journal article" date="2020" name="Stud. Mycol.">
        <title>101 Dothideomycetes genomes: a test case for predicting lifestyles and emergence of pathogens.</title>
        <authorList>
            <person name="Haridas S."/>
            <person name="Albert R."/>
            <person name="Binder M."/>
            <person name="Bloem J."/>
            <person name="Labutti K."/>
            <person name="Salamov A."/>
            <person name="Andreopoulos B."/>
            <person name="Baker S."/>
            <person name="Barry K."/>
            <person name="Bills G."/>
            <person name="Bluhm B."/>
            <person name="Cannon C."/>
            <person name="Castanera R."/>
            <person name="Culley D."/>
            <person name="Daum C."/>
            <person name="Ezra D."/>
            <person name="Gonzalez J."/>
            <person name="Henrissat B."/>
            <person name="Kuo A."/>
            <person name="Liang C."/>
            <person name="Lipzen A."/>
            <person name="Lutzoni F."/>
            <person name="Magnuson J."/>
            <person name="Mondo S."/>
            <person name="Nolan M."/>
            <person name="Ohm R."/>
            <person name="Pangilinan J."/>
            <person name="Park H.-J."/>
            <person name="Ramirez L."/>
            <person name="Alfaro M."/>
            <person name="Sun H."/>
            <person name="Tritt A."/>
            <person name="Yoshinaga Y."/>
            <person name="Zwiers L.-H."/>
            <person name="Turgeon B."/>
            <person name="Goodwin S."/>
            <person name="Spatafora J."/>
            <person name="Crous P."/>
            <person name="Grigoriev I."/>
        </authorList>
    </citation>
    <scope>NUCLEOTIDE SEQUENCE</scope>
    <source>
        <strain evidence="3">CBS 473.64</strain>
    </source>
</reference>
<dbReference type="EMBL" id="MU006793">
    <property type="protein sequence ID" value="KAF2637489.1"/>
    <property type="molecule type" value="Genomic_DNA"/>
</dbReference>